<keyword evidence="5" id="KW-0472">Membrane</keyword>
<dbReference type="Pfam" id="PF03022">
    <property type="entry name" value="MRJP"/>
    <property type="match status" value="1"/>
</dbReference>
<keyword evidence="3" id="KW-0964">Secreted</keyword>
<dbReference type="InterPro" id="IPR011042">
    <property type="entry name" value="6-blade_b-propeller_TolB-like"/>
</dbReference>
<dbReference type="GeneID" id="107267874"/>
<dbReference type="GO" id="GO:0005576">
    <property type="term" value="C:extracellular region"/>
    <property type="evidence" value="ECO:0007669"/>
    <property type="project" value="UniProtKB-SubCell"/>
</dbReference>
<keyword evidence="4 6" id="KW-0732">Signal</keyword>
<accession>A0AAJ7FJX7</accession>
<keyword evidence="5" id="KW-0812">Transmembrane</keyword>
<feature type="signal peptide" evidence="6">
    <location>
        <begin position="1"/>
        <end position="17"/>
    </location>
</feature>
<evidence type="ECO:0000256" key="2">
    <source>
        <dbReference type="ARBA" id="ARBA00009127"/>
    </source>
</evidence>
<evidence type="ECO:0000313" key="7">
    <source>
        <dbReference type="Proteomes" id="UP000694920"/>
    </source>
</evidence>
<protein>
    <submittedName>
        <fullName evidence="8">Protein yellow</fullName>
    </submittedName>
</protein>
<keyword evidence="5" id="KW-1133">Transmembrane helix</keyword>
<organism evidence="7 8">
    <name type="scientific">Cephus cinctus</name>
    <name type="common">Wheat stem sawfly</name>
    <dbReference type="NCBI Taxonomy" id="211228"/>
    <lineage>
        <taxon>Eukaryota</taxon>
        <taxon>Metazoa</taxon>
        <taxon>Ecdysozoa</taxon>
        <taxon>Arthropoda</taxon>
        <taxon>Hexapoda</taxon>
        <taxon>Insecta</taxon>
        <taxon>Pterygota</taxon>
        <taxon>Neoptera</taxon>
        <taxon>Endopterygota</taxon>
        <taxon>Hymenoptera</taxon>
        <taxon>Cephoidea</taxon>
        <taxon>Cephidae</taxon>
        <taxon>Cephus</taxon>
    </lineage>
</organism>
<dbReference type="AlphaFoldDB" id="A0AAJ7FJX7"/>
<dbReference type="PANTHER" id="PTHR10009">
    <property type="entry name" value="PROTEIN YELLOW-RELATED"/>
    <property type="match status" value="1"/>
</dbReference>
<dbReference type="RefSeq" id="XP_015595528.1">
    <property type="nucleotide sequence ID" value="XM_015740042.2"/>
</dbReference>
<dbReference type="KEGG" id="ccin:107267874"/>
<evidence type="ECO:0000256" key="4">
    <source>
        <dbReference type="ARBA" id="ARBA00022729"/>
    </source>
</evidence>
<gene>
    <name evidence="8" type="primary">LOC107267874</name>
</gene>
<comment type="subcellular location">
    <subcellularLocation>
        <location evidence="1">Secreted</location>
    </subcellularLocation>
</comment>
<sequence>MLKLVTIFVVLVAATLAVHDKFRVEFQWKYINVTWPSEDARLAALQNEEYIPENNAIAGIKLWKHRMYLTVPRWKNGVPVTLGVTSATPQNNVTAPNLEPYPNWEMQKVGNCKAFQFVQSMEIDPKGRMWVLDTGRTATMTLEAKARCTPRLVILDLENDGKVLRSYEFPENVAPKESAYLNDIVLDHREGGIAYITDNGKEDPGIIIYFLQNNTSWKFRHESTNAEPEFTGFMVANTRVTESVHVDGIALSPASASDRLVYYTPLSSLHFYSVPTSVLINRTETAGDYVRELGRRTSQTDGIAMSATGVLYYGLIADDAIAAWDTKQSDALMQTVISRDHRLTQWPDTFAFDEEGYLWCVTNSLQNFINNKVNISVPNYRIIKSQNGGLKSYQYFENGTAPELPYIAAGASQITFAFASCLTILLVSIIQ</sequence>
<name>A0AAJ7FJX7_CEPCN</name>
<keyword evidence="7" id="KW-1185">Reference proteome</keyword>
<comment type="similarity">
    <text evidence="2">Belongs to the major royal jelly protein family.</text>
</comment>
<evidence type="ECO:0000256" key="1">
    <source>
        <dbReference type="ARBA" id="ARBA00004613"/>
    </source>
</evidence>
<dbReference type="PANTHER" id="PTHR10009:SF18">
    <property type="entry name" value="PROTEIN YELLOW-LIKE PROTEIN"/>
    <property type="match status" value="1"/>
</dbReference>
<dbReference type="Proteomes" id="UP000694920">
    <property type="component" value="Unplaced"/>
</dbReference>
<evidence type="ECO:0000256" key="5">
    <source>
        <dbReference type="SAM" id="Phobius"/>
    </source>
</evidence>
<dbReference type="Gene3D" id="2.120.10.30">
    <property type="entry name" value="TolB, C-terminal domain"/>
    <property type="match status" value="1"/>
</dbReference>
<reference evidence="8" key="1">
    <citation type="submission" date="2025-08" db="UniProtKB">
        <authorList>
            <consortium name="RefSeq"/>
        </authorList>
    </citation>
    <scope>IDENTIFICATION</scope>
</reference>
<dbReference type="InterPro" id="IPR017996">
    <property type="entry name" value="MRJP/yellow-related"/>
</dbReference>
<evidence type="ECO:0000256" key="3">
    <source>
        <dbReference type="ARBA" id="ARBA00022525"/>
    </source>
</evidence>
<evidence type="ECO:0000256" key="6">
    <source>
        <dbReference type="SAM" id="SignalP"/>
    </source>
</evidence>
<dbReference type="SUPFAM" id="SSF63829">
    <property type="entry name" value="Calcium-dependent phosphotriesterase"/>
    <property type="match status" value="1"/>
</dbReference>
<proteinExistence type="inferred from homology"/>
<evidence type="ECO:0000313" key="8">
    <source>
        <dbReference type="RefSeq" id="XP_015595528.1"/>
    </source>
</evidence>
<feature type="transmembrane region" description="Helical" evidence="5">
    <location>
        <begin position="406"/>
        <end position="430"/>
    </location>
</feature>
<feature type="chain" id="PRO_5042552361" evidence="6">
    <location>
        <begin position="18"/>
        <end position="431"/>
    </location>
</feature>